<dbReference type="AlphaFoldDB" id="D3PCV1"/>
<proteinExistence type="predicted"/>
<dbReference type="SUPFAM" id="SSF141371">
    <property type="entry name" value="PilZ domain-like"/>
    <property type="match status" value="2"/>
</dbReference>
<feature type="domain" description="Type III secretion system flagellar brake protein YcgR PilZN" evidence="2">
    <location>
        <begin position="13"/>
        <end position="95"/>
    </location>
</feature>
<organism evidence="3 4">
    <name type="scientific">Deferribacter desulfuricans (strain DSM 14783 / JCM 11476 / NBRC 101012 / SSM1)</name>
    <dbReference type="NCBI Taxonomy" id="639282"/>
    <lineage>
        <taxon>Bacteria</taxon>
        <taxon>Pseudomonadati</taxon>
        <taxon>Deferribacterota</taxon>
        <taxon>Deferribacteres</taxon>
        <taxon>Deferribacterales</taxon>
        <taxon>Deferribacteraceae</taxon>
        <taxon>Deferribacter</taxon>
    </lineage>
</organism>
<dbReference type="eggNOG" id="COG5581">
    <property type="taxonomic scope" value="Bacteria"/>
</dbReference>
<dbReference type="HOGENOM" id="CLU_086342_1_0_0"/>
<evidence type="ECO:0000313" key="4">
    <source>
        <dbReference type="Proteomes" id="UP000001520"/>
    </source>
</evidence>
<feature type="domain" description="PilZ" evidence="1">
    <location>
        <begin position="103"/>
        <end position="212"/>
    </location>
</feature>
<dbReference type="InterPro" id="IPR009875">
    <property type="entry name" value="PilZ_domain"/>
</dbReference>
<dbReference type="EMBL" id="AP011529">
    <property type="protein sequence ID" value="BAI80424.1"/>
    <property type="molecule type" value="Genomic_DNA"/>
</dbReference>
<dbReference type="Proteomes" id="UP000001520">
    <property type="component" value="Chromosome"/>
</dbReference>
<dbReference type="GO" id="GO:0035438">
    <property type="term" value="F:cyclic-di-GMP binding"/>
    <property type="evidence" value="ECO:0007669"/>
    <property type="project" value="InterPro"/>
</dbReference>
<dbReference type="KEGG" id="ddf:DEFDS_0952"/>
<dbReference type="RefSeq" id="WP_013007671.1">
    <property type="nucleotide sequence ID" value="NC_013939.1"/>
</dbReference>
<keyword evidence="4" id="KW-1185">Reference proteome</keyword>
<gene>
    <name evidence="3" type="primary">pilZ</name>
    <name evidence="3" type="ordered locus">DEFDS_0952</name>
</gene>
<evidence type="ECO:0000259" key="2">
    <source>
        <dbReference type="Pfam" id="PF12945"/>
    </source>
</evidence>
<dbReference type="Pfam" id="PF07238">
    <property type="entry name" value="PilZ"/>
    <property type="match status" value="1"/>
</dbReference>
<reference evidence="3 4" key="1">
    <citation type="journal article" date="2010" name="DNA Res.">
        <title>Bacterial lifestyle in a deep-sea hydrothermal vent chimney revealed by the genome sequence of the thermophilic bacterium Deferribacter desulfuricans SSM1.</title>
        <authorList>
            <person name="Takaki Y."/>
            <person name="Shimamura S."/>
            <person name="Nakagawa S."/>
            <person name="Fukuhara Y."/>
            <person name="Horikawa H."/>
            <person name="Ankai A."/>
            <person name="Harada T."/>
            <person name="Hosoyama A."/>
            <person name="Oguchi A."/>
            <person name="Fukui S."/>
            <person name="Fujita N."/>
            <person name="Takami H."/>
            <person name="Takai K."/>
        </authorList>
    </citation>
    <scope>NUCLEOTIDE SEQUENCE [LARGE SCALE GENOMIC DNA]</scope>
    <source>
        <strain evidence="4">DSM 14783 / JCM 11476 / NBRC 101012 / SSM1</strain>
    </source>
</reference>
<accession>D3PCV1</accession>
<dbReference type="InterPro" id="IPR009926">
    <property type="entry name" value="T3SS_YcgR_PilZN"/>
</dbReference>
<name>D3PCV1_DEFDS</name>
<protein>
    <submittedName>
        <fullName evidence="3">Type IV pilus assembly protein PilZ</fullName>
    </submittedName>
</protein>
<evidence type="ECO:0000313" key="3">
    <source>
        <dbReference type="EMBL" id="BAI80424.1"/>
    </source>
</evidence>
<dbReference type="Pfam" id="PF12945">
    <property type="entry name" value="PilZNR"/>
    <property type="match status" value="1"/>
</dbReference>
<sequence>MEKITNPDKYIESNTKILVEVLSGEFIGKYDSRIESINDDYIYISLPTKNAIPAPLKPGTKIDVSFVTDKGRFSFITEVINRVRDNIIMLKIKKPDQLFRKELRKYFRVETFLKIIVCKIVYNDNKNTPDMIKICKEGTVKDISGGGVRIFTELELYIDDIIELDFSGAINNIKEVFGKVVRVKEINGKTEAGVEFISIRENDRDKIIQYVFKRQIELKRMQS</sequence>
<dbReference type="Gene3D" id="2.40.10.220">
    <property type="entry name" value="predicted glycosyltransferase like domains"/>
    <property type="match status" value="1"/>
</dbReference>
<dbReference type="STRING" id="639282.DEFDS_0952"/>
<dbReference type="OrthoDB" id="9789833at2"/>
<evidence type="ECO:0000259" key="1">
    <source>
        <dbReference type="Pfam" id="PF07238"/>
    </source>
</evidence>